<feature type="transmembrane region" description="Helical" evidence="8">
    <location>
        <begin position="346"/>
        <end position="363"/>
    </location>
</feature>
<keyword evidence="7 8" id="KW-0472">Membrane</keyword>
<evidence type="ECO:0000256" key="7">
    <source>
        <dbReference type="ARBA" id="ARBA00023136"/>
    </source>
</evidence>
<feature type="transmembrane region" description="Helical" evidence="8">
    <location>
        <begin position="59"/>
        <end position="79"/>
    </location>
</feature>
<feature type="transmembrane region" description="Helical" evidence="8">
    <location>
        <begin position="239"/>
        <end position="267"/>
    </location>
</feature>
<evidence type="ECO:0000256" key="1">
    <source>
        <dbReference type="ARBA" id="ARBA00004141"/>
    </source>
</evidence>
<dbReference type="PANTHER" id="PTHR31595:SF57">
    <property type="entry name" value="OS04G0481900 PROTEIN"/>
    <property type="match status" value="1"/>
</dbReference>
<accession>A0A2R6QIU8</accession>
<sequence length="373" mass="42065">MLQYIGKELRITVHRVLWELLPPPQYRKPLTWRNVPNAFAYLIPFCFMAYLVRRRETRIIRLLVLPTVIVMAIRGTFSYDWFDPRFSFFTWVRGLFGLTIMGMSIDYALVKNGRFKIGENTLPALHESPPVSTGSSDGIEQNAQSIFPTWLVDVVEVCSALRGFGWDIGRGVHVPTDPRPLDRELFIKATMLTFVKHFLILDFLETIIKFIPGIGTPAGGSIFYASLPLAPRILVSTSIVLLSAALMISGFETIYAAITIVAVQYLGHPPSAWPPLMDNPWAADSLSDFWAKRWHQALRRSFLVFGGIPGGWIAGRVGVVLGAFLASGMFHECGTYLLGRGFDHRVTVFFAVQGIFVVLERVWKKWMHGITED</sequence>
<evidence type="ECO:0000256" key="8">
    <source>
        <dbReference type="SAM" id="Phobius"/>
    </source>
</evidence>
<evidence type="ECO:0000259" key="9">
    <source>
        <dbReference type="Pfam" id="PF13813"/>
    </source>
</evidence>
<reference evidence="10 11" key="1">
    <citation type="submission" date="2018-02" db="EMBL/GenBank/DDBJ databases">
        <title>Genome sequence of the basidiomycete white-rot fungus Phlebia centrifuga.</title>
        <authorList>
            <person name="Granchi Z."/>
            <person name="Peng M."/>
            <person name="de Vries R.P."/>
            <person name="Hilden K."/>
            <person name="Makela M.R."/>
            <person name="Grigoriev I."/>
            <person name="Riley R."/>
        </authorList>
    </citation>
    <scope>NUCLEOTIDE SEQUENCE [LARGE SCALE GENOMIC DNA]</scope>
    <source>
        <strain evidence="10 11">FBCC195</strain>
    </source>
</reference>
<dbReference type="Pfam" id="PF13813">
    <property type="entry name" value="MBOAT_2"/>
    <property type="match status" value="1"/>
</dbReference>
<feature type="transmembrane region" description="Helical" evidence="8">
    <location>
        <begin position="302"/>
        <end position="326"/>
    </location>
</feature>
<dbReference type="OrthoDB" id="1077582at2759"/>
<feature type="domain" description="Wax synthase" evidence="9">
    <location>
        <begin position="273"/>
        <end position="351"/>
    </location>
</feature>
<evidence type="ECO:0000256" key="6">
    <source>
        <dbReference type="ARBA" id="ARBA00022989"/>
    </source>
</evidence>
<name>A0A2R6QIU8_9APHY</name>
<comment type="similarity">
    <text evidence="3">Belongs to the wax synthase family.</text>
</comment>
<evidence type="ECO:0000313" key="10">
    <source>
        <dbReference type="EMBL" id="PSS08919.1"/>
    </source>
</evidence>
<protein>
    <recommendedName>
        <fullName evidence="9">Wax synthase domain-containing protein</fullName>
    </recommendedName>
</protein>
<dbReference type="AlphaFoldDB" id="A0A2R6QIU8"/>
<evidence type="ECO:0000256" key="3">
    <source>
        <dbReference type="ARBA" id="ARBA00007282"/>
    </source>
</evidence>
<dbReference type="GO" id="GO:0006629">
    <property type="term" value="P:lipid metabolic process"/>
    <property type="evidence" value="ECO:0007669"/>
    <property type="project" value="InterPro"/>
</dbReference>
<evidence type="ECO:0000256" key="5">
    <source>
        <dbReference type="ARBA" id="ARBA00022692"/>
    </source>
</evidence>
<comment type="caution">
    <text evidence="10">The sequence shown here is derived from an EMBL/GenBank/DDBJ whole genome shotgun (WGS) entry which is preliminary data.</text>
</comment>
<dbReference type="PANTHER" id="PTHR31595">
    <property type="entry name" value="LONG-CHAIN-ALCOHOL O-FATTY-ACYLTRANSFERASE 3-RELATED"/>
    <property type="match status" value="1"/>
</dbReference>
<dbReference type="GO" id="GO:0008374">
    <property type="term" value="F:O-acyltransferase activity"/>
    <property type="evidence" value="ECO:0007669"/>
    <property type="project" value="InterPro"/>
</dbReference>
<keyword evidence="11" id="KW-1185">Reference proteome</keyword>
<dbReference type="InterPro" id="IPR032805">
    <property type="entry name" value="Wax_synthase_dom"/>
</dbReference>
<keyword evidence="5 8" id="KW-0812">Transmembrane</keyword>
<organism evidence="10 11">
    <name type="scientific">Hermanssonia centrifuga</name>
    <dbReference type="NCBI Taxonomy" id="98765"/>
    <lineage>
        <taxon>Eukaryota</taxon>
        <taxon>Fungi</taxon>
        <taxon>Dikarya</taxon>
        <taxon>Basidiomycota</taxon>
        <taxon>Agaricomycotina</taxon>
        <taxon>Agaricomycetes</taxon>
        <taxon>Polyporales</taxon>
        <taxon>Meruliaceae</taxon>
        <taxon>Hermanssonia</taxon>
    </lineage>
</organism>
<comment type="pathway">
    <text evidence="2">Secondary metabolite biosynthesis.</text>
</comment>
<gene>
    <name evidence="10" type="ORF">PHLCEN_2v3409</name>
</gene>
<evidence type="ECO:0000256" key="2">
    <source>
        <dbReference type="ARBA" id="ARBA00005179"/>
    </source>
</evidence>
<evidence type="ECO:0000313" key="11">
    <source>
        <dbReference type="Proteomes" id="UP000186601"/>
    </source>
</evidence>
<proteinExistence type="inferred from homology"/>
<dbReference type="STRING" id="98765.A0A2R6QIU8"/>
<dbReference type="InterPro" id="IPR044851">
    <property type="entry name" value="Wax_synthase"/>
</dbReference>
<dbReference type="GO" id="GO:0016020">
    <property type="term" value="C:membrane"/>
    <property type="evidence" value="ECO:0007669"/>
    <property type="project" value="UniProtKB-SubCell"/>
</dbReference>
<feature type="transmembrane region" description="Helical" evidence="8">
    <location>
        <begin position="91"/>
        <end position="110"/>
    </location>
</feature>
<evidence type="ECO:0000256" key="4">
    <source>
        <dbReference type="ARBA" id="ARBA00022679"/>
    </source>
</evidence>
<dbReference type="Proteomes" id="UP000186601">
    <property type="component" value="Unassembled WGS sequence"/>
</dbReference>
<comment type="subcellular location">
    <subcellularLocation>
        <location evidence="1">Membrane</location>
        <topology evidence="1">Multi-pass membrane protein</topology>
    </subcellularLocation>
</comment>
<keyword evidence="4" id="KW-0808">Transferase</keyword>
<dbReference type="EMBL" id="MLYV02000328">
    <property type="protein sequence ID" value="PSS08919.1"/>
    <property type="molecule type" value="Genomic_DNA"/>
</dbReference>
<feature type="transmembrane region" description="Helical" evidence="8">
    <location>
        <begin position="35"/>
        <end position="52"/>
    </location>
</feature>
<keyword evidence="6 8" id="KW-1133">Transmembrane helix</keyword>